<dbReference type="RefSeq" id="WP_185050058.1">
    <property type="nucleotide sequence ID" value="NZ_BAABIX010000010.1"/>
</dbReference>
<evidence type="ECO:0000313" key="2">
    <source>
        <dbReference type="EMBL" id="MBB5133104.1"/>
    </source>
</evidence>
<keyword evidence="3" id="KW-1185">Reference proteome</keyword>
<dbReference type="Proteomes" id="UP000578449">
    <property type="component" value="Unassembled WGS sequence"/>
</dbReference>
<dbReference type="EMBL" id="JACHGN010000005">
    <property type="protein sequence ID" value="MBB5133104.1"/>
    <property type="molecule type" value="Genomic_DNA"/>
</dbReference>
<protein>
    <recommendedName>
        <fullName evidence="4">Septum formation initiator</fullName>
    </recommendedName>
</protein>
<proteinExistence type="predicted"/>
<sequence length="172" mass="17384">MRRRLALAAAGWAVTAALATGAGVGVINLLGESLSGPAGRPLSAEDVRRELAAAPPASPTAAPTVTTTPTTTPTPSATATPTIAPTPPAVSEVIESAGGTVIARCAGGLAELRSWNPAQGYQVDDVERGPAARARIEFEADDGDDDSGRELEVKMEIRCGADGHPVAHTRAA</sequence>
<evidence type="ECO:0000256" key="1">
    <source>
        <dbReference type="SAM" id="MobiDB-lite"/>
    </source>
</evidence>
<comment type="caution">
    <text evidence="2">The sequence shown here is derived from an EMBL/GenBank/DDBJ whole genome shotgun (WGS) entry which is preliminary data.</text>
</comment>
<name>A0A840NWA1_9ACTN</name>
<feature type="region of interest" description="Disordered" evidence="1">
    <location>
        <begin position="52"/>
        <end position="86"/>
    </location>
</feature>
<dbReference type="AlphaFoldDB" id="A0A840NWA1"/>
<reference evidence="2 3" key="1">
    <citation type="submission" date="2020-08" db="EMBL/GenBank/DDBJ databases">
        <title>Genomic Encyclopedia of Type Strains, Phase IV (KMG-IV): sequencing the most valuable type-strain genomes for metagenomic binning, comparative biology and taxonomic classification.</title>
        <authorList>
            <person name="Goeker M."/>
        </authorList>
    </citation>
    <scope>NUCLEOTIDE SEQUENCE [LARGE SCALE GENOMIC DNA]</scope>
    <source>
        <strain evidence="2 3">DSM 45615</strain>
    </source>
</reference>
<gene>
    <name evidence="2" type="ORF">HNP84_002825</name>
</gene>
<evidence type="ECO:0008006" key="4">
    <source>
        <dbReference type="Google" id="ProtNLM"/>
    </source>
</evidence>
<accession>A0A840NWA1</accession>
<evidence type="ECO:0000313" key="3">
    <source>
        <dbReference type="Proteomes" id="UP000578449"/>
    </source>
</evidence>
<feature type="compositionally biased region" description="Low complexity" evidence="1">
    <location>
        <begin position="52"/>
        <end position="83"/>
    </location>
</feature>
<organism evidence="2 3">
    <name type="scientific">Thermocatellispora tengchongensis</name>
    <dbReference type="NCBI Taxonomy" id="1073253"/>
    <lineage>
        <taxon>Bacteria</taxon>
        <taxon>Bacillati</taxon>
        <taxon>Actinomycetota</taxon>
        <taxon>Actinomycetes</taxon>
        <taxon>Streptosporangiales</taxon>
        <taxon>Streptosporangiaceae</taxon>
        <taxon>Thermocatellispora</taxon>
    </lineage>
</organism>